<evidence type="ECO:0000313" key="6">
    <source>
        <dbReference type="Proteomes" id="UP000321456"/>
    </source>
</evidence>
<evidence type="ECO:0000313" key="5">
    <source>
        <dbReference type="EMBL" id="TXN35918.1"/>
    </source>
</evidence>
<dbReference type="PANTHER" id="PTHR43213">
    <property type="entry name" value="BIFUNCTIONAL DTTP/UTP PYROPHOSPHATASE/METHYLTRANSFERASE PROTEIN-RELATED"/>
    <property type="match status" value="1"/>
</dbReference>
<keyword evidence="3 4" id="KW-0546">Nucleotide metabolism</keyword>
<dbReference type="GO" id="GO:0036221">
    <property type="term" value="F:UTP diphosphatase activity"/>
    <property type="evidence" value="ECO:0007669"/>
    <property type="project" value="RHEA"/>
</dbReference>
<evidence type="ECO:0000256" key="2">
    <source>
        <dbReference type="ARBA" id="ARBA00022801"/>
    </source>
</evidence>
<dbReference type="NCBIfam" id="TIGR00172">
    <property type="entry name" value="maf"/>
    <property type="match status" value="1"/>
</dbReference>
<dbReference type="EC" id="3.6.1.9" evidence="4"/>
<comment type="catalytic activity">
    <reaction evidence="4">
        <text>UTP + H2O = UMP + diphosphate + H(+)</text>
        <dbReference type="Rhea" id="RHEA:29395"/>
        <dbReference type="ChEBI" id="CHEBI:15377"/>
        <dbReference type="ChEBI" id="CHEBI:15378"/>
        <dbReference type="ChEBI" id="CHEBI:33019"/>
        <dbReference type="ChEBI" id="CHEBI:46398"/>
        <dbReference type="ChEBI" id="CHEBI:57865"/>
        <dbReference type="EC" id="3.6.1.9"/>
    </reaction>
</comment>
<comment type="cofactor">
    <cofactor evidence="1 4">
        <name>a divalent metal cation</name>
        <dbReference type="ChEBI" id="CHEBI:60240"/>
    </cofactor>
</comment>
<dbReference type="AlphaFoldDB" id="A0A5C8V568"/>
<dbReference type="RefSeq" id="WP_147744690.1">
    <property type="nucleotide sequence ID" value="NZ_VRUR01000002.1"/>
</dbReference>
<dbReference type="PIRSF" id="PIRSF006305">
    <property type="entry name" value="Maf"/>
    <property type="match status" value="1"/>
</dbReference>
<reference evidence="5 6" key="1">
    <citation type="submission" date="2019-08" db="EMBL/GenBank/DDBJ databases">
        <title>Professor.</title>
        <authorList>
            <person name="Park J.S."/>
        </authorList>
    </citation>
    <scope>NUCLEOTIDE SEQUENCE [LARGE SCALE GENOMIC DNA]</scope>
    <source>
        <strain evidence="5 6">176CP5-101</strain>
    </source>
</reference>
<feature type="site" description="Important for substrate specificity" evidence="4">
    <location>
        <position position="24"/>
    </location>
</feature>
<gene>
    <name evidence="5" type="primary">maf</name>
    <name evidence="5" type="ORF">FVB32_15250</name>
</gene>
<dbReference type="Proteomes" id="UP000321456">
    <property type="component" value="Unassembled WGS sequence"/>
</dbReference>
<dbReference type="GO" id="GO:0005737">
    <property type="term" value="C:cytoplasm"/>
    <property type="evidence" value="ECO:0007669"/>
    <property type="project" value="UniProtKB-SubCell"/>
</dbReference>
<accession>A0A5C8V568</accession>
<dbReference type="GO" id="GO:0036218">
    <property type="term" value="F:dTTP diphosphatase activity"/>
    <property type="evidence" value="ECO:0007669"/>
    <property type="project" value="RHEA"/>
</dbReference>
<feature type="active site" description="Proton acceptor" evidence="4">
    <location>
        <position position="82"/>
    </location>
</feature>
<keyword evidence="6" id="KW-1185">Reference proteome</keyword>
<comment type="similarity">
    <text evidence="4">Belongs to the Maf family. YhdE subfamily.</text>
</comment>
<organism evidence="5 6">
    <name type="scientific">Flagellimonas hymeniacidonis</name>
    <dbReference type="NCBI Taxonomy" id="2603628"/>
    <lineage>
        <taxon>Bacteria</taxon>
        <taxon>Pseudomonadati</taxon>
        <taxon>Bacteroidota</taxon>
        <taxon>Flavobacteriia</taxon>
        <taxon>Flavobacteriales</taxon>
        <taxon>Flavobacteriaceae</taxon>
        <taxon>Flagellimonas</taxon>
    </lineage>
</organism>
<dbReference type="GO" id="GO:0009117">
    <property type="term" value="P:nucleotide metabolic process"/>
    <property type="evidence" value="ECO:0007669"/>
    <property type="project" value="UniProtKB-KW"/>
</dbReference>
<dbReference type="EMBL" id="VRUR01000002">
    <property type="protein sequence ID" value="TXN35918.1"/>
    <property type="molecule type" value="Genomic_DNA"/>
</dbReference>
<comment type="caution">
    <text evidence="5">The sequence shown here is derived from an EMBL/GenBank/DDBJ whole genome shotgun (WGS) entry which is preliminary data.</text>
</comment>
<dbReference type="Gene3D" id="3.90.950.10">
    <property type="match status" value="1"/>
</dbReference>
<name>A0A5C8V568_9FLAO</name>
<dbReference type="Pfam" id="PF02545">
    <property type="entry name" value="Maf"/>
    <property type="match status" value="1"/>
</dbReference>
<comment type="function">
    <text evidence="4">Nucleoside triphosphate pyrophosphatase that hydrolyzes dTTP and UTP. May have a dual role in cell division arrest and in preventing the incorporation of modified nucleotides into cellular nucleic acids.</text>
</comment>
<feature type="site" description="Important for substrate specificity" evidence="4">
    <location>
        <position position="83"/>
    </location>
</feature>
<keyword evidence="2 4" id="KW-0378">Hydrolase</keyword>
<dbReference type="InterPro" id="IPR003697">
    <property type="entry name" value="Maf-like"/>
</dbReference>
<sequence>MIERNPLKEKLEGYKLILGSGSPRRKLFLEEMGLDFEVRPKSVEEVYPNHLKGSEISNYLAELKATPFKEELVPNEIVITSDTVVWHKETSLAKASNKEEAFQMLRTLSGDWHKVITSVCFTTTTSQKTVNATTLVKFMDFSDAELKYYIDLCEPYDKAGAYGIQEWIGQIGISEIKGPYTNVVGLPTHLVYKTLMDMVT</sequence>
<comment type="catalytic activity">
    <reaction evidence="4">
        <text>dTTP + H2O = dTMP + diphosphate + H(+)</text>
        <dbReference type="Rhea" id="RHEA:28534"/>
        <dbReference type="ChEBI" id="CHEBI:15377"/>
        <dbReference type="ChEBI" id="CHEBI:15378"/>
        <dbReference type="ChEBI" id="CHEBI:33019"/>
        <dbReference type="ChEBI" id="CHEBI:37568"/>
        <dbReference type="ChEBI" id="CHEBI:63528"/>
        <dbReference type="EC" id="3.6.1.9"/>
    </reaction>
</comment>
<comment type="caution">
    <text evidence="4">Lacks conserved residue(s) required for the propagation of feature annotation.</text>
</comment>
<dbReference type="SUPFAM" id="SSF52972">
    <property type="entry name" value="ITPase-like"/>
    <property type="match status" value="1"/>
</dbReference>
<feature type="site" description="Important for substrate specificity" evidence="4">
    <location>
        <position position="165"/>
    </location>
</feature>
<keyword evidence="4" id="KW-0963">Cytoplasm</keyword>
<evidence type="ECO:0000256" key="4">
    <source>
        <dbReference type="HAMAP-Rule" id="MF_00528"/>
    </source>
</evidence>
<comment type="subcellular location">
    <subcellularLocation>
        <location evidence="4">Cytoplasm</location>
    </subcellularLocation>
</comment>
<proteinExistence type="inferred from homology"/>
<dbReference type="CDD" id="cd00555">
    <property type="entry name" value="Maf"/>
    <property type="match status" value="1"/>
</dbReference>
<evidence type="ECO:0000256" key="1">
    <source>
        <dbReference type="ARBA" id="ARBA00001968"/>
    </source>
</evidence>
<dbReference type="InterPro" id="IPR029001">
    <property type="entry name" value="ITPase-like_fam"/>
</dbReference>
<dbReference type="HAMAP" id="MF_00528">
    <property type="entry name" value="Maf"/>
    <property type="match status" value="1"/>
</dbReference>
<evidence type="ECO:0000256" key="3">
    <source>
        <dbReference type="ARBA" id="ARBA00023080"/>
    </source>
</evidence>
<dbReference type="PANTHER" id="PTHR43213:SF5">
    <property type="entry name" value="BIFUNCTIONAL DTTP_UTP PYROPHOSPHATASE_METHYLTRANSFERASE PROTEIN-RELATED"/>
    <property type="match status" value="1"/>
</dbReference>
<protein>
    <recommendedName>
        <fullName evidence="4">dTTP/UTP pyrophosphatase</fullName>
        <shortName evidence="4">dTTPase/UTPase</shortName>
        <ecNumber evidence="4">3.6.1.9</ecNumber>
    </recommendedName>
    <alternativeName>
        <fullName evidence="4">Nucleoside triphosphate pyrophosphatase</fullName>
    </alternativeName>
    <alternativeName>
        <fullName evidence="4">Nucleotide pyrophosphatase</fullName>
        <shortName evidence="4">Nucleotide PPase</shortName>
    </alternativeName>
</protein>